<protein>
    <submittedName>
        <fullName evidence="1">Uncharacterized protein</fullName>
    </submittedName>
</protein>
<keyword evidence="2" id="KW-1185">Reference proteome</keyword>
<organism evidence="1 2">
    <name type="scientific">Clitoria ternatea</name>
    <name type="common">Butterfly pea</name>
    <dbReference type="NCBI Taxonomy" id="43366"/>
    <lineage>
        <taxon>Eukaryota</taxon>
        <taxon>Viridiplantae</taxon>
        <taxon>Streptophyta</taxon>
        <taxon>Embryophyta</taxon>
        <taxon>Tracheophyta</taxon>
        <taxon>Spermatophyta</taxon>
        <taxon>Magnoliopsida</taxon>
        <taxon>eudicotyledons</taxon>
        <taxon>Gunneridae</taxon>
        <taxon>Pentapetalae</taxon>
        <taxon>rosids</taxon>
        <taxon>fabids</taxon>
        <taxon>Fabales</taxon>
        <taxon>Fabaceae</taxon>
        <taxon>Papilionoideae</taxon>
        <taxon>50 kb inversion clade</taxon>
        <taxon>NPAAA clade</taxon>
        <taxon>indigoferoid/millettioid clade</taxon>
        <taxon>Phaseoleae</taxon>
        <taxon>Clitoria</taxon>
    </lineage>
</organism>
<evidence type="ECO:0000313" key="2">
    <source>
        <dbReference type="Proteomes" id="UP001359559"/>
    </source>
</evidence>
<sequence>MKMHAAEAAGVSFLSESNSLPVPTLLACLLQTHHVSHHLNLNEKIPFKALFLQHYASKFHSIELKILQSY</sequence>
<reference evidence="1 2" key="1">
    <citation type="submission" date="2024-01" db="EMBL/GenBank/DDBJ databases">
        <title>The genomes of 5 underutilized Papilionoideae crops provide insights into root nodulation and disease resistance.</title>
        <authorList>
            <person name="Yuan L."/>
        </authorList>
    </citation>
    <scope>NUCLEOTIDE SEQUENCE [LARGE SCALE GENOMIC DNA]</scope>
    <source>
        <strain evidence="1">LY-2023</strain>
        <tissue evidence="1">Leaf</tissue>
    </source>
</reference>
<dbReference type="PROSITE" id="PS51257">
    <property type="entry name" value="PROKAR_LIPOPROTEIN"/>
    <property type="match status" value="1"/>
</dbReference>
<dbReference type="AlphaFoldDB" id="A0AAN9JAT4"/>
<proteinExistence type="predicted"/>
<gene>
    <name evidence="1" type="ORF">RJT34_18434</name>
</gene>
<name>A0AAN9JAT4_CLITE</name>
<comment type="caution">
    <text evidence="1">The sequence shown here is derived from an EMBL/GenBank/DDBJ whole genome shotgun (WGS) entry which is preliminary data.</text>
</comment>
<dbReference type="EMBL" id="JAYKXN010000004">
    <property type="protein sequence ID" value="KAK7295525.1"/>
    <property type="molecule type" value="Genomic_DNA"/>
</dbReference>
<dbReference type="Proteomes" id="UP001359559">
    <property type="component" value="Unassembled WGS sequence"/>
</dbReference>
<evidence type="ECO:0000313" key="1">
    <source>
        <dbReference type="EMBL" id="KAK7295525.1"/>
    </source>
</evidence>
<accession>A0AAN9JAT4</accession>